<gene>
    <name evidence="5" type="ORF">DV711_16765</name>
</gene>
<feature type="region of interest" description="Disordered" evidence="2">
    <location>
        <begin position="158"/>
        <end position="227"/>
    </location>
</feature>
<dbReference type="OrthoDB" id="9775455at2"/>
<evidence type="ECO:0000256" key="3">
    <source>
        <dbReference type="SAM" id="SignalP"/>
    </source>
</evidence>
<evidence type="ECO:0000313" key="6">
    <source>
        <dbReference type="Proteomes" id="UP000253769"/>
    </source>
</evidence>
<organism evidence="5 6">
    <name type="scientific">Motiliproteus coralliicola</name>
    <dbReference type="NCBI Taxonomy" id="2283196"/>
    <lineage>
        <taxon>Bacteria</taxon>
        <taxon>Pseudomonadati</taxon>
        <taxon>Pseudomonadota</taxon>
        <taxon>Gammaproteobacteria</taxon>
        <taxon>Oceanospirillales</taxon>
        <taxon>Oceanospirillaceae</taxon>
        <taxon>Motiliproteus</taxon>
    </lineage>
</organism>
<evidence type="ECO:0000256" key="2">
    <source>
        <dbReference type="SAM" id="MobiDB-lite"/>
    </source>
</evidence>
<comment type="similarity">
    <text evidence="1">Belongs to the bacterial secretin family.</text>
</comment>
<accession>A0A369W8T1</accession>
<dbReference type="GO" id="GO:0009306">
    <property type="term" value="P:protein secretion"/>
    <property type="evidence" value="ECO:0007669"/>
    <property type="project" value="InterPro"/>
</dbReference>
<protein>
    <recommendedName>
        <fullName evidence="4">Type II/III secretion system secretin-like domain-containing protein</fullName>
    </recommendedName>
</protein>
<dbReference type="PRINTS" id="PR00811">
    <property type="entry name" value="BCTERIALGSPD"/>
</dbReference>
<dbReference type="PANTHER" id="PTHR30332">
    <property type="entry name" value="PROBABLE GENERAL SECRETION PATHWAY PROTEIN D"/>
    <property type="match status" value="1"/>
</dbReference>
<dbReference type="Pfam" id="PF00263">
    <property type="entry name" value="Secretin"/>
    <property type="match status" value="1"/>
</dbReference>
<feature type="region of interest" description="Disordered" evidence="2">
    <location>
        <begin position="605"/>
        <end position="627"/>
    </location>
</feature>
<evidence type="ECO:0000313" key="5">
    <source>
        <dbReference type="EMBL" id="RDE18312.1"/>
    </source>
</evidence>
<evidence type="ECO:0000259" key="4">
    <source>
        <dbReference type="Pfam" id="PF00263"/>
    </source>
</evidence>
<sequence>MKIKTLVAITTLLVAFCPLPSTAAKPPKINLVEFKDASVKDATRILSSMTGANIAVTREAHDARIDLRLQNVELKHAIEMLSRVSGLWFRYNKRNNSYLIMTEQQYQDDIVVYRDDEIRSFVLKHQNVRATALTIQSLFGDRVILKLQDDRDDFEGIPSGYLESITDQTSSSSNNSNSGSNNRVTVNNNNDSNSSSNGGNLNYASKGDGEIKTLRPEDEDRDPTGTKLNQKLNTAQLNQLGSAQQVNADTAGKKLGIKTPIFIATNRIHNLLFVRTSDRQAMADIEDLIETSDKPTPQVLLETKIIRIDQADEFTQDFDLSFNDALNVPGASYANGTTLSAIQDGTATINLADGTSLNNADRILEQLRGNSVTQFGFNGLTGGFYQFYSKYINAKIELLEENDAAEIIAKPILLASNNRPSRLFIGEDQVIATGIDAGSTTTNNNNNNSTTTTTDTELETEVRKVGNTLALLPSINDDGTVTIDILQSTSELKRAGMNFPFFNALTGQIESVALDTVAESTLKTVVVAQDGFTIALGGMINQTDRDDRSTIPVLGDLPILGKLFQTRNTVESEAQYIMLITPHIIETPDEADEKTREIRELDYQRHDETSQEQRIEQGQATSGNGYDMNDLIALNRHVANRLRGATGPDHAFQPLPAPEPGRAIQLGNPALEANPVGAYRHKNLYLTVVEVQNRSDQDQPLEIRHIPGSWISIARNKALLKGVGGNHKEHALLYFTSAHPFSIALLKDK</sequence>
<dbReference type="InterPro" id="IPR001775">
    <property type="entry name" value="GspD/PilQ"/>
</dbReference>
<feature type="compositionally biased region" description="Basic and acidic residues" evidence="2">
    <location>
        <begin position="207"/>
        <end position="224"/>
    </location>
</feature>
<keyword evidence="3" id="KW-0732">Signal</keyword>
<dbReference type="GO" id="GO:0015627">
    <property type="term" value="C:type II protein secretion system complex"/>
    <property type="evidence" value="ECO:0007669"/>
    <property type="project" value="TreeGrafter"/>
</dbReference>
<feature type="signal peptide" evidence="3">
    <location>
        <begin position="1"/>
        <end position="23"/>
    </location>
</feature>
<dbReference type="InterPro" id="IPR050810">
    <property type="entry name" value="Bact_Secretion_Sys_Channel"/>
</dbReference>
<proteinExistence type="inferred from homology"/>
<dbReference type="RefSeq" id="WP_114696888.1">
    <property type="nucleotide sequence ID" value="NZ_QQOH01000005.1"/>
</dbReference>
<comment type="caution">
    <text evidence="5">The sequence shown here is derived from an EMBL/GenBank/DDBJ whole genome shotgun (WGS) entry which is preliminary data.</text>
</comment>
<dbReference type="PANTHER" id="PTHR30332:SF17">
    <property type="entry name" value="TYPE IV PILIATION SYSTEM PROTEIN DR_0774-RELATED"/>
    <property type="match status" value="1"/>
</dbReference>
<dbReference type="EMBL" id="QQOH01000005">
    <property type="protein sequence ID" value="RDE18312.1"/>
    <property type="molecule type" value="Genomic_DNA"/>
</dbReference>
<reference evidence="5 6" key="1">
    <citation type="submission" date="2018-07" db="EMBL/GenBank/DDBJ databases">
        <title>Motiliproteus coralliicola sp. nov., a bacterium isolated from Coral.</title>
        <authorList>
            <person name="Wang G."/>
        </authorList>
    </citation>
    <scope>NUCLEOTIDE SEQUENCE [LARGE SCALE GENOMIC DNA]</scope>
    <source>
        <strain evidence="5 6">C34</strain>
    </source>
</reference>
<evidence type="ECO:0000256" key="1">
    <source>
        <dbReference type="RuleBase" id="RU004003"/>
    </source>
</evidence>
<feature type="compositionally biased region" description="Basic and acidic residues" evidence="2">
    <location>
        <begin position="605"/>
        <end position="615"/>
    </location>
</feature>
<dbReference type="InterPro" id="IPR004846">
    <property type="entry name" value="T2SS/T3SS_dom"/>
</dbReference>
<feature type="chain" id="PRO_5016885201" description="Type II/III secretion system secretin-like domain-containing protein" evidence="3">
    <location>
        <begin position="24"/>
        <end position="749"/>
    </location>
</feature>
<dbReference type="Proteomes" id="UP000253769">
    <property type="component" value="Unassembled WGS sequence"/>
</dbReference>
<dbReference type="AlphaFoldDB" id="A0A369W8T1"/>
<feature type="domain" description="Type II/III secretion system secretin-like" evidence="4">
    <location>
        <begin position="399"/>
        <end position="586"/>
    </location>
</feature>
<name>A0A369W8T1_9GAMM</name>
<feature type="compositionally biased region" description="Low complexity" evidence="2">
    <location>
        <begin position="170"/>
        <end position="202"/>
    </location>
</feature>
<keyword evidence="6" id="KW-1185">Reference proteome</keyword>